<evidence type="ECO:0000313" key="2">
    <source>
        <dbReference type="EMBL" id="KAF1982616.1"/>
    </source>
</evidence>
<name>A0A6G1GNR9_9PEZI</name>
<dbReference type="EMBL" id="ML977182">
    <property type="protein sequence ID" value="KAF1982616.1"/>
    <property type="molecule type" value="Genomic_DNA"/>
</dbReference>
<feature type="region of interest" description="Disordered" evidence="1">
    <location>
        <begin position="113"/>
        <end position="136"/>
    </location>
</feature>
<evidence type="ECO:0000256" key="1">
    <source>
        <dbReference type="SAM" id="MobiDB-lite"/>
    </source>
</evidence>
<gene>
    <name evidence="2" type="ORF">K402DRAFT_457143</name>
</gene>
<keyword evidence="3" id="KW-1185">Reference proteome</keyword>
<reference evidence="2" key="1">
    <citation type="journal article" date="2020" name="Stud. Mycol.">
        <title>101 Dothideomycetes genomes: a test case for predicting lifestyles and emergence of pathogens.</title>
        <authorList>
            <person name="Haridas S."/>
            <person name="Albert R."/>
            <person name="Binder M."/>
            <person name="Bloem J."/>
            <person name="Labutti K."/>
            <person name="Salamov A."/>
            <person name="Andreopoulos B."/>
            <person name="Baker S."/>
            <person name="Barry K."/>
            <person name="Bills G."/>
            <person name="Bluhm B."/>
            <person name="Cannon C."/>
            <person name="Castanera R."/>
            <person name="Culley D."/>
            <person name="Daum C."/>
            <person name="Ezra D."/>
            <person name="Gonzalez J."/>
            <person name="Henrissat B."/>
            <person name="Kuo A."/>
            <person name="Liang C."/>
            <person name="Lipzen A."/>
            <person name="Lutzoni F."/>
            <person name="Magnuson J."/>
            <person name="Mondo S."/>
            <person name="Nolan M."/>
            <person name="Ohm R."/>
            <person name="Pangilinan J."/>
            <person name="Park H.-J."/>
            <person name="Ramirez L."/>
            <person name="Alfaro M."/>
            <person name="Sun H."/>
            <person name="Tritt A."/>
            <person name="Yoshinaga Y."/>
            <person name="Zwiers L.-H."/>
            <person name="Turgeon B."/>
            <person name="Goodwin S."/>
            <person name="Spatafora J."/>
            <person name="Crous P."/>
            <person name="Grigoriev I."/>
        </authorList>
    </citation>
    <scope>NUCLEOTIDE SEQUENCE</scope>
    <source>
        <strain evidence="2">CBS 113979</strain>
    </source>
</reference>
<protein>
    <submittedName>
        <fullName evidence="2">Uncharacterized protein</fullName>
    </submittedName>
</protein>
<dbReference type="AlphaFoldDB" id="A0A6G1GNR9"/>
<sequence length="136" mass="14591">MPSSSAATLRYSLPNGRGPSERMALLVLSSLRLLPSHHILFPHPARNSIQVAVCSVSSSASPASRAMLALPQMPRGLGLLWNDWLRHAINRAAVPPGPSSSGTLVDILMQRPGSTSCRAPEHSHELETWSPNSKAQ</sequence>
<evidence type="ECO:0000313" key="3">
    <source>
        <dbReference type="Proteomes" id="UP000800041"/>
    </source>
</evidence>
<dbReference type="Proteomes" id="UP000800041">
    <property type="component" value="Unassembled WGS sequence"/>
</dbReference>
<organism evidence="2 3">
    <name type="scientific">Aulographum hederae CBS 113979</name>
    <dbReference type="NCBI Taxonomy" id="1176131"/>
    <lineage>
        <taxon>Eukaryota</taxon>
        <taxon>Fungi</taxon>
        <taxon>Dikarya</taxon>
        <taxon>Ascomycota</taxon>
        <taxon>Pezizomycotina</taxon>
        <taxon>Dothideomycetes</taxon>
        <taxon>Pleosporomycetidae</taxon>
        <taxon>Aulographales</taxon>
        <taxon>Aulographaceae</taxon>
    </lineage>
</organism>
<accession>A0A6G1GNR9</accession>
<proteinExistence type="predicted"/>